<keyword evidence="10" id="KW-1185">Reference proteome</keyword>
<feature type="transmembrane region" description="Helical" evidence="6">
    <location>
        <begin position="65"/>
        <end position="85"/>
    </location>
</feature>
<dbReference type="GO" id="GO:0005886">
    <property type="term" value="C:plasma membrane"/>
    <property type="evidence" value="ECO:0007669"/>
    <property type="project" value="UniProtKB-SubCell"/>
</dbReference>
<name>A0A9Q3MA08_9HYPH</name>
<dbReference type="GO" id="GO:0015171">
    <property type="term" value="F:amino acid transmembrane transporter activity"/>
    <property type="evidence" value="ECO:0007669"/>
    <property type="project" value="TreeGrafter"/>
</dbReference>
<keyword evidence="3 6" id="KW-0812">Transmembrane</keyword>
<evidence type="ECO:0000256" key="1">
    <source>
        <dbReference type="ARBA" id="ARBA00004651"/>
    </source>
</evidence>
<feature type="transmembrane region" description="Helical" evidence="6">
    <location>
        <begin position="39"/>
        <end position="59"/>
    </location>
</feature>
<organism evidence="7 9">
    <name type="scientific">Rhizobium lentis</name>
    <dbReference type="NCBI Taxonomy" id="1138194"/>
    <lineage>
        <taxon>Bacteria</taxon>
        <taxon>Pseudomonadati</taxon>
        <taxon>Pseudomonadota</taxon>
        <taxon>Alphaproteobacteria</taxon>
        <taxon>Hyphomicrobiales</taxon>
        <taxon>Rhizobiaceae</taxon>
        <taxon>Rhizobium/Agrobacterium group</taxon>
        <taxon>Rhizobium</taxon>
    </lineage>
</organism>
<comment type="caution">
    <text evidence="7">The sequence shown here is derived from an EMBL/GenBank/DDBJ whole genome shotgun (WGS) entry which is preliminary data.</text>
</comment>
<evidence type="ECO:0000313" key="10">
    <source>
        <dbReference type="Proteomes" id="UP000770629"/>
    </source>
</evidence>
<dbReference type="PANTHER" id="PTHR30086">
    <property type="entry name" value="ARGININE EXPORTER PROTEIN ARGO"/>
    <property type="match status" value="1"/>
</dbReference>
<accession>A0A9Q3MA08</accession>
<dbReference type="InterPro" id="IPR001123">
    <property type="entry name" value="LeuE-type"/>
</dbReference>
<dbReference type="PIRSF" id="PIRSF006324">
    <property type="entry name" value="LeuE"/>
    <property type="match status" value="1"/>
</dbReference>
<dbReference type="AlphaFoldDB" id="A0A9Q3MA08"/>
<dbReference type="EMBL" id="JABDYC010000001">
    <property type="protein sequence ID" value="MBX5022194.1"/>
    <property type="molecule type" value="Genomic_DNA"/>
</dbReference>
<dbReference type="PANTHER" id="PTHR30086:SF20">
    <property type="entry name" value="ARGININE EXPORTER PROTEIN ARGO-RELATED"/>
    <property type="match status" value="1"/>
</dbReference>
<evidence type="ECO:0000256" key="5">
    <source>
        <dbReference type="ARBA" id="ARBA00023136"/>
    </source>
</evidence>
<dbReference type="Proteomes" id="UP000749740">
    <property type="component" value="Unassembled WGS sequence"/>
</dbReference>
<comment type="subcellular location">
    <subcellularLocation>
        <location evidence="1">Cell membrane</location>
        <topology evidence="1">Multi-pass membrane protein</topology>
    </subcellularLocation>
</comment>
<evidence type="ECO:0000256" key="4">
    <source>
        <dbReference type="ARBA" id="ARBA00022989"/>
    </source>
</evidence>
<dbReference type="RefSeq" id="WP_207242781.1">
    <property type="nucleotide sequence ID" value="NZ_CP071454.1"/>
</dbReference>
<reference evidence="7 10" key="1">
    <citation type="submission" date="2020-04" db="EMBL/GenBank/DDBJ databases">
        <title>Global-level population genomics: horizontal gene transfer, symbiosis and evolution in Rhizobia.</title>
        <authorList>
            <person name="Gai Y."/>
        </authorList>
    </citation>
    <scope>NUCLEOTIDE SEQUENCE</scope>
    <source>
        <strain evidence="8 10">BLR33</strain>
        <strain evidence="7">BLR57</strain>
    </source>
</reference>
<evidence type="ECO:0000256" key="3">
    <source>
        <dbReference type="ARBA" id="ARBA00022692"/>
    </source>
</evidence>
<evidence type="ECO:0000313" key="8">
    <source>
        <dbReference type="EMBL" id="MBX5091970.1"/>
    </source>
</evidence>
<keyword evidence="5 6" id="KW-0472">Membrane</keyword>
<feature type="transmembrane region" description="Helical" evidence="6">
    <location>
        <begin position="146"/>
        <end position="171"/>
    </location>
</feature>
<keyword evidence="2" id="KW-1003">Cell membrane</keyword>
<proteinExistence type="predicted"/>
<dbReference type="Proteomes" id="UP000770629">
    <property type="component" value="Unassembled WGS sequence"/>
</dbReference>
<sequence length="211" mass="22087">MSLEAWLAFAAASAIMLAIPGPTILLVVSYALGHGRRTALATVSGVALGDFTAMTASLFGLGAVLATSAALFTVLKWIGGAYLIWLGIKLWRAPVIGGPVADNDNLPEEKSLKIFLHAYAVTALNPKSIVFFVAFVPQFLNPALPFFGQMAIMEATFLVLAILNAAAYAFLAHSARGLIRKASVQRAVNRTGGTLLIAAGAVTAGYRRIAA</sequence>
<feature type="transmembrane region" description="Helical" evidence="6">
    <location>
        <begin position="6"/>
        <end position="32"/>
    </location>
</feature>
<dbReference type="Pfam" id="PF01810">
    <property type="entry name" value="LysE"/>
    <property type="match status" value="1"/>
</dbReference>
<feature type="transmembrane region" description="Helical" evidence="6">
    <location>
        <begin position="114"/>
        <end position="140"/>
    </location>
</feature>
<evidence type="ECO:0000256" key="6">
    <source>
        <dbReference type="SAM" id="Phobius"/>
    </source>
</evidence>
<dbReference type="GeneID" id="66138336"/>
<keyword evidence="4 6" id="KW-1133">Transmembrane helix</keyword>
<dbReference type="EMBL" id="JABDYF010000010">
    <property type="protein sequence ID" value="MBX5091970.1"/>
    <property type="molecule type" value="Genomic_DNA"/>
</dbReference>
<evidence type="ECO:0000313" key="9">
    <source>
        <dbReference type="Proteomes" id="UP000749740"/>
    </source>
</evidence>
<protein>
    <submittedName>
        <fullName evidence="7">LysE family translocator</fullName>
    </submittedName>
</protein>
<evidence type="ECO:0000313" key="7">
    <source>
        <dbReference type="EMBL" id="MBX5022194.1"/>
    </source>
</evidence>
<evidence type="ECO:0000256" key="2">
    <source>
        <dbReference type="ARBA" id="ARBA00022475"/>
    </source>
</evidence>
<gene>
    <name evidence="8" type="ORF">HJB60_22730</name>
    <name evidence="7" type="ORF">HJB63_06320</name>
</gene>